<dbReference type="InterPro" id="IPR006533">
    <property type="entry name" value="T6SS_Vgr_RhsGE"/>
</dbReference>
<evidence type="ECO:0000313" key="4">
    <source>
        <dbReference type="EMBL" id="PHM73426.1"/>
    </source>
</evidence>
<dbReference type="Gene3D" id="2.40.50.230">
    <property type="entry name" value="Gp5 N-terminal domain"/>
    <property type="match status" value="1"/>
</dbReference>
<dbReference type="AlphaFoldDB" id="A0A2D0LCJ5"/>
<dbReference type="NCBIfam" id="TIGR03361">
    <property type="entry name" value="VI_Rhs_Vgr"/>
    <property type="match status" value="1"/>
</dbReference>
<feature type="domain" description="Gp5/Type VI secretion system Vgr C-terminal trimerisation" evidence="3">
    <location>
        <begin position="496"/>
        <end position="604"/>
    </location>
</feature>
<reference evidence="4 5" key="1">
    <citation type="journal article" date="2017" name="Nat. Microbiol.">
        <title>Natural product diversity associated with the nematode symbionts Photorhabdus and Xenorhabdus.</title>
        <authorList>
            <person name="Tobias N.J."/>
            <person name="Wolff H."/>
            <person name="Djahanschiri B."/>
            <person name="Grundmann F."/>
            <person name="Kronenwerth M."/>
            <person name="Shi Y.M."/>
            <person name="Simonyi S."/>
            <person name="Grun P."/>
            <person name="Shapiro-Ilan D."/>
            <person name="Pidot S.J."/>
            <person name="Stinear T.P."/>
            <person name="Ebersberger I."/>
            <person name="Bode H.B."/>
        </authorList>
    </citation>
    <scope>NUCLEOTIDE SEQUENCE [LARGE SCALE GENOMIC DNA]</scope>
    <source>
        <strain evidence="4 5">DSM 17907</strain>
    </source>
</reference>
<dbReference type="Pfam" id="PF04717">
    <property type="entry name" value="Phage_base_V"/>
    <property type="match status" value="1"/>
</dbReference>
<comment type="caution">
    <text evidence="4">The sequence shown here is derived from an EMBL/GenBank/DDBJ whole genome shotgun (WGS) entry which is preliminary data.</text>
</comment>
<feature type="domain" description="Gp5/Type VI secretion system Vgr protein OB-fold" evidence="2">
    <location>
        <begin position="410"/>
        <end position="478"/>
    </location>
</feature>
<dbReference type="OrthoDB" id="6710627at2"/>
<dbReference type="Gene3D" id="3.55.50.10">
    <property type="entry name" value="Baseplate protein-like domains"/>
    <property type="match status" value="1"/>
</dbReference>
<evidence type="ECO:0000256" key="1">
    <source>
        <dbReference type="ARBA" id="ARBA00005558"/>
    </source>
</evidence>
<evidence type="ECO:0000259" key="2">
    <source>
        <dbReference type="Pfam" id="PF04717"/>
    </source>
</evidence>
<comment type="similarity">
    <text evidence="1">Belongs to the VgrG protein family.</text>
</comment>
<evidence type="ECO:0000259" key="3">
    <source>
        <dbReference type="Pfam" id="PF22178"/>
    </source>
</evidence>
<dbReference type="InterPro" id="IPR006531">
    <property type="entry name" value="Gp5/Vgr_OB"/>
</dbReference>
<dbReference type="InterPro" id="IPR037026">
    <property type="entry name" value="Vgr_OB-fold_dom_sf"/>
</dbReference>
<name>A0A2D0LCJ5_9GAMM</name>
<dbReference type="InterPro" id="IPR054030">
    <property type="entry name" value="Gp5_Vgr_C"/>
</dbReference>
<dbReference type="Proteomes" id="UP000221101">
    <property type="component" value="Unassembled WGS sequence"/>
</dbReference>
<dbReference type="RefSeq" id="WP_099141869.1">
    <property type="nucleotide sequence ID" value="NZ_CAWNOR010000013.1"/>
</dbReference>
<dbReference type="Gene3D" id="2.30.110.50">
    <property type="match status" value="1"/>
</dbReference>
<dbReference type="EMBL" id="NJCX01000011">
    <property type="protein sequence ID" value="PHM73426.1"/>
    <property type="molecule type" value="Genomic_DNA"/>
</dbReference>
<dbReference type="InterPro" id="IPR017847">
    <property type="entry name" value="T6SS_RhsGE_Vgr_subset"/>
</dbReference>
<proteinExistence type="inferred from homology"/>
<sequence>MERQFIAHTILPNKSLYFKSLRGRERLSEVYEFEIELLSKKRLSDPVSLHNTVLTVEIKNKSAPTRYLSGQIEKISYDPFYKYDDRLYLYTATVKPKLWELQQKFGYSIWQDKTVPDIIAEVLNESGILFENQLVEKYRTWEYCVKHNETDFDFIHRLMEHEGIYYYFKHDMGNHTLILVDAPQSHEPMPGYNKIKYINTGNSLQKHLTEYIYRWNVSSITIPNTYSLDDYDFRKPRAELYTAIQTPASSIDNTEIFIWPGHYVENEQGQFYAKVRQQAAEAKSERVNGKGNVLGMAPGHIFTLSLPSGIKGDDHGDYLIIGTHYSLHEKPYMAAPSDDIFDVVTDEIFNAITGDLFDSDSNSNTRKNAIQFEAVPASTHWKPLAVTPWPKVTGLETAIVTGPKDKQIWTDKYGRIKVKFRWDKDDKKDDTRSCWVRVATRWAGWRYGSISVPRVGEEVVISFVNGDPDKPLVIGSTYNNENMPPWELPKHETRVGIMSNTKGGKHDQANYLFLDDEPNKELFDLHAERDMNISVEKDKKVTVDGNRTTEIKKQQKDTVTGNANFTYKADHETTIKGKDILTVESGQKASIKNGRKTEINGGDTYKLTGDLKATINGNWIQDITGVTKISSPNLITIKSDTNVIIDCPQSIFSSKNTAISMAGFDMSIVGTSVSFMGLHMGSTGTNISSTLFDISKTICSITKADVGLNKSTVELGNSTVFINISNANISNSSLHIIS</sequence>
<dbReference type="Pfam" id="PF05954">
    <property type="entry name" value="Phage_GPD"/>
    <property type="match status" value="1"/>
</dbReference>
<dbReference type="SUPFAM" id="SSF69255">
    <property type="entry name" value="gp5 N-terminal domain-like"/>
    <property type="match status" value="1"/>
</dbReference>
<dbReference type="Pfam" id="PF22178">
    <property type="entry name" value="Gp5_trimer_C"/>
    <property type="match status" value="1"/>
</dbReference>
<dbReference type="NCBIfam" id="TIGR01646">
    <property type="entry name" value="vgr_GE"/>
    <property type="match status" value="1"/>
</dbReference>
<dbReference type="SUPFAM" id="SSF69349">
    <property type="entry name" value="Phage fibre proteins"/>
    <property type="match status" value="1"/>
</dbReference>
<protein>
    <submittedName>
        <fullName evidence="4">Type VI secretion system substrate VgrG1b</fullName>
    </submittedName>
</protein>
<accession>A0A2D0LCJ5</accession>
<dbReference type="SUPFAM" id="SSF69279">
    <property type="entry name" value="Phage tail proteins"/>
    <property type="match status" value="2"/>
</dbReference>
<evidence type="ECO:0000313" key="5">
    <source>
        <dbReference type="Proteomes" id="UP000221101"/>
    </source>
</evidence>
<keyword evidence="5" id="KW-1185">Reference proteome</keyword>
<organism evidence="4 5">
    <name type="scientific">Xenorhabdus kozodoii</name>
    <dbReference type="NCBI Taxonomy" id="351676"/>
    <lineage>
        <taxon>Bacteria</taxon>
        <taxon>Pseudomonadati</taxon>
        <taxon>Pseudomonadota</taxon>
        <taxon>Gammaproteobacteria</taxon>
        <taxon>Enterobacterales</taxon>
        <taxon>Morganellaceae</taxon>
        <taxon>Xenorhabdus</taxon>
    </lineage>
</organism>
<gene>
    <name evidence="4" type="ORF">Xkoz_01840</name>
</gene>
<dbReference type="Gene3D" id="4.10.220.110">
    <property type="match status" value="1"/>
</dbReference>